<protein>
    <submittedName>
        <fullName evidence="2">Uncharacterized protein</fullName>
    </submittedName>
</protein>
<accession>A0A819LRE6</accession>
<organism evidence="2 3">
    <name type="scientific">Adineta steineri</name>
    <dbReference type="NCBI Taxonomy" id="433720"/>
    <lineage>
        <taxon>Eukaryota</taxon>
        <taxon>Metazoa</taxon>
        <taxon>Spiralia</taxon>
        <taxon>Gnathifera</taxon>
        <taxon>Rotifera</taxon>
        <taxon>Eurotatoria</taxon>
        <taxon>Bdelloidea</taxon>
        <taxon>Adinetida</taxon>
        <taxon>Adinetidae</taxon>
        <taxon>Adineta</taxon>
    </lineage>
</organism>
<evidence type="ECO:0000313" key="1">
    <source>
        <dbReference type="EMBL" id="CAF1015746.1"/>
    </source>
</evidence>
<sequence length="138" mass="15530">MVLQCDFGKNSYSTGIHRIRIIRHFGGAFIGIRSRHVQLETCGEFLVGLYFETPSTYGWFTNGARVVNGCFADYGIDVPRTDAIMIELILNCDEHRLTIAIDEDNSHRDEIKVDGIHASFPGCFFVQLGRMGARLSLE</sequence>
<gene>
    <name evidence="1" type="ORF">IZO911_LOCUS18432</name>
    <name evidence="2" type="ORF">KXQ929_LOCUS26476</name>
</gene>
<name>A0A819LRE6_9BILA</name>
<dbReference type="Proteomes" id="UP000663860">
    <property type="component" value="Unassembled WGS sequence"/>
</dbReference>
<reference evidence="2" key="1">
    <citation type="submission" date="2021-02" db="EMBL/GenBank/DDBJ databases">
        <authorList>
            <person name="Nowell W R."/>
        </authorList>
    </citation>
    <scope>NUCLEOTIDE SEQUENCE</scope>
</reference>
<evidence type="ECO:0000313" key="3">
    <source>
        <dbReference type="Proteomes" id="UP000663868"/>
    </source>
</evidence>
<comment type="caution">
    <text evidence="2">The sequence shown here is derived from an EMBL/GenBank/DDBJ whole genome shotgun (WGS) entry which is preliminary data.</text>
</comment>
<dbReference type="AlphaFoldDB" id="A0A819LRE6"/>
<dbReference type="EMBL" id="CAJNOE010000178">
    <property type="protein sequence ID" value="CAF1015746.1"/>
    <property type="molecule type" value="Genomic_DNA"/>
</dbReference>
<proteinExistence type="predicted"/>
<evidence type="ECO:0000313" key="2">
    <source>
        <dbReference type="EMBL" id="CAF3965857.1"/>
    </source>
</evidence>
<dbReference type="Proteomes" id="UP000663868">
    <property type="component" value="Unassembled WGS sequence"/>
</dbReference>
<dbReference type="EMBL" id="CAJOBB010002402">
    <property type="protein sequence ID" value="CAF3965857.1"/>
    <property type="molecule type" value="Genomic_DNA"/>
</dbReference>